<proteinExistence type="predicted"/>
<evidence type="ECO:0000313" key="3">
    <source>
        <dbReference type="Proteomes" id="UP000325577"/>
    </source>
</evidence>
<feature type="transmembrane region" description="Helical" evidence="1">
    <location>
        <begin position="42"/>
        <end position="62"/>
    </location>
</feature>
<accession>A0A5J5B1D0</accession>
<protein>
    <submittedName>
        <fullName evidence="2">Uncharacterized protein</fullName>
    </submittedName>
</protein>
<evidence type="ECO:0000313" key="2">
    <source>
        <dbReference type="EMBL" id="KAA8535597.1"/>
    </source>
</evidence>
<dbReference type="Proteomes" id="UP000325577">
    <property type="component" value="Linkage Group LG17"/>
</dbReference>
<sequence>MVAMEVESAELMGMKSPDLMGNDGCCDDRMRFRWWLWRYGRWYWLGAVVIYGCGAAVVGGVVMPGWGVSSGAVVMEGESLASAVLHGSGRSYGGGAMAENNGVGVGHVDLGFEGIGRRGHDELHERKNQRRSRWVGGARSVRR</sequence>
<keyword evidence="3" id="KW-1185">Reference proteome</keyword>
<reference evidence="2 3" key="1">
    <citation type="submission" date="2019-09" db="EMBL/GenBank/DDBJ databases">
        <title>A chromosome-level genome assembly of the Chinese tupelo Nyssa sinensis.</title>
        <authorList>
            <person name="Yang X."/>
            <person name="Kang M."/>
            <person name="Yang Y."/>
            <person name="Xiong H."/>
            <person name="Wang M."/>
            <person name="Zhang Z."/>
            <person name="Wang Z."/>
            <person name="Wu H."/>
            <person name="Ma T."/>
            <person name="Liu J."/>
            <person name="Xi Z."/>
        </authorList>
    </citation>
    <scope>NUCLEOTIDE SEQUENCE [LARGE SCALE GENOMIC DNA]</scope>
    <source>
        <strain evidence="2">J267</strain>
        <tissue evidence="2">Leaf</tissue>
    </source>
</reference>
<dbReference type="AlphaFoldDB" id="A0A5J5B1D0"/>
<keyword evidence="1" id="KW-0472">Membrane</keyword>
<dbReference type="EMBL" id="CM018040">
    <property type="protein sequence ID" value="KAA8535597.1"/>
    <property type="molecule type" value="Genomic_DNA"/>
</dbReference>
<organism evidence="2 3">
    <name type="scientific">Nyssa sinensis</name>
    <dbReference type="NCBI Taxonomy" id="561372"/>
    <lineage>
        <taxon>Eukaryota</taxon>
        <taxon>Viridiplantae</taxon>
        <taxon>Streptophyta</taxon>
        <taxon>Embryophyta</taxon>
        <taxon>Tracheophyta</taxon>
        <taxon>Spermatophyta</taxon>
        <taxon>Magnoliopsida</taxon>
        <taxon>eudicotyledons</taxon>
        <taxon>Gunneridae</taxon>
        <taxon>Pentapetalae</taxon>
        <taxon>asterids</taxon>
        <taxon>Cornales</taxon>
        <taxon>Nyssaceae</taxon>
        <taxon>Nyssa</taxon>
    </lineage>
</organism>
<gene>
    <name evidence="2" type="ORF">F0562_030600</name>
</gene>
<name>A0A5J5B1D0_9ASTE</name>
<keyword evidence="1" id="KW-1133">Transmembrane helix</keyword>
<keyword evidence="1" id="KW-0812">Transmembrane</keyword>
<evidence type="ECO:0000256" key="1">
    <source>
        <dbReference type="SAM" id="Phobius"/>
    </source>
</evidence>